<accession>A0A833PEX8</accession>
<dbReference type="InterPro" id="IPR046748">
    <property type="entry name" value="HipA_2"/>
</dbReference>
<comment type="caution">
    <text evidence="2">The sequence shown here is derived from an EMBL/GenBank/DDBJ whole genome shotgun (WGS) entry which is preliminary data.</text>
</comment>
<organism evidence="2 3">
    <name type="scientific">Acinetobacter bereziniae</name>
    <name type="common">Acinetobacter genomosp. 10</name>
    <dbReference type="NCBI Taxonomy" id="106648"/>
    <lineage>
        <taxon>Bacteria</taxon>
        <taxon>Pseudomonadati</taxon>
        <taxon>Pseudomonadota</taxon>
        <taxon>Gammaproteobacteria</taxon>
        <taxon>Moraxellales</taxon>
        <taxon>Moraxellaceae</taxon>
        <taxon>Acinetobacter</taxon>
    </lineage>
</organism>
<dbReference type="AlphaFoldDB" id="A0A833PEX8"/>
<feature type="domain" description="HipA-like kinase" evidence="1">
    <location>
        <begin position="47"/>
        <end position="249"/>
    </location>
</feature>
<protein>
    <recommendedName>
        <fullName evidence="1">HipA-like kinase domain-containing protein</fullName>
    </recommendedName>
</protein>
<gene>
    <name evidence="2" type="ORF">GAK29_01692</name>
</gene>
<evidence type="ECO:0000313" key="3">
    <source>
        <dbReference type="Proteomes" id="UP000490535"/>
    </source>
</evidence>
<dbReference type="Pfam" id="PF20613">
    <property type="entry name" value="HipA_2"/>
    <property type="match status" value="1"/>
</dbReference>
<dbReference type="Proteomes" id="UP000490535">
    <property type="component" value="Unassembled WGS sequence"/>
</dbReference>
<dbReference type="EMBL" id="WNDP01000033">
    <property type="protein sequence ID" value="KAF1025830.1"/>
    <property type="molecule type" value="Genomic_DNA"/>
</dbReference>
<proteinExistence type="predicted"/>
<evidence type="ECO:0000259" key="1">
    <source>
        <dbReference type="Pfam" id="PF20613"/>
    </source>
</evidence>
<evidence type="ECO:0000313" key="2">
    <source>
        <dbReference type="EMBL" id="KAF1025830.1"/>
    </source>
</evidence>
<reference evidence="3" key="1">
    <citation type="journal article" date="2020" name="MBio">
        <title>Horizontal gene transfer to a defensive symbiont with a reduced genome amongst a multipartite beetle microbiome.</title>
        <authorList>
            <person name="Waterworth S.C."/>
            <person name="Florez L.V."/>
            <person name="Rees E.R."/>
            <person name="Hertweck C."/>
            <person name="Kaltenpoth M."/>
            <person name="Kwan J.C."/>
        </authorList>
    </citation>
    <scope>NUCLEOTIDE SEQUENCE [LARGE SCALE GENOMIC DNA]</scope>
</reference>
<sequence length="268" mass="30365">MFDYLYGVTFHNAVGNGKTKPCRISALDRDKKLHDIVIKLSAGCDRKEADLAIEAIGSFLACDLGIHTPQSFVVGIDPKFVNSISDNLFKKEKNLLSLSYPYAFGSSYLTGFNTITSPLPKLTELQLIQAAKIFAFDALIKNFDRKKSNPNCLTNGKDFAVIDHELAFYPKLFSMEPNIWDTGYMDTIPYKDHIFFDSLKNQNIDLSELKKSWLTLNNKRLEQYSLALPDDWRSSEIAAIAIKNALTHIKDIRDNIEPALHEIKRVLI</sequence>
<name>A0A833PEX8_ACIBZ</name>